<proteinExistence type="predicted"/>
<reference evidence="1" key="1">
    <citation type="submission" date="2020-04" db="EMBL/GenBank/DDBJ databases">
        <title>Deep metagenomics examines the oral microbiome during advanced dental caries in children, revealing novel taxa and co-occurrences with host molecules.</title>
        <authorList>
            <person name="Baker J.L."/>
            <person name="Morton J.T."/>
            <person name="Dinis M."/>
            <person name="Alvarez R."/>
            <person name="Tran N.C."/>
            <person name="Knight R."/>
            <person name="Edlund A."/>
        </authorList>
    </citation>
    <scope>NUCLEOTIDE SEQUENCE</scope>
    <source>
        <strain evidence="1">JCVI_24_bin.8</strain>
    </source>
</reference>
<dbReference type="EMBL" id="JABZQH010000421">
    <property type="protein sequence ID" value="MBF1353093.1"/>
    <property type="molecule type" value="Genomic_DNA"/>
</dbReference>
<dbReference type="AlphaFoldDB" id="A0A930HDR0"/>
<dbReference type="Proteomes" id="UP000722050">
    <property type="component" value="Unassembled WGS sequence"/>
</dbReference>
<sequence length="256" mass="29293">DPSNFERLYAYHAGLSFNDNLERLVDSTNGIVGRIPKFAIDSYTREKIYDSVPRAESFLESPEYEDLRCDLDNRAYKVQAEIAIAAFIDNVNLRGRIIEYLITDNGSNLKMQIIDALNHNRPLPEFKTEDKLGDYSKPYPDYYTETDIKTKVLFLDGNPKAYNIDKLLEFLSLKDSIYMIYLLGVDEDGRIVSRLCSAFDPRLIEATNIQHHWAGRNTRGVTQFVGSALRDILLSDGPTGINQDIAYDFLDVLMNR</sequence>
<evidence type="ECO:0000313" key="2">
    <source>
        <dbReference type="Proteomes" id="UP000722050"/>
    </source>
</evidence>
<gene>
    <name evidence="1" type="ORF">HXM71_08305</name>
</gene>
<protein>
    <submittedName>
        <fullName evidence="1">Uncharacterized protein</fullName>
    </submittedName>
</protein>
<feature type="non-terminal residue" evidence="1">
    <location>
        <position position="1"/>
    </location>
</feature>
<name>A0A930HDR0_9FIRM</name>
<organism evidence="1 2">
    <name type="scientific">Mogibacterium diversum</name>
    <dbReference type="NCBI Taxonomy" id="114527"/>
    <lineage>
        <taxon>Bacteria</taxon>
        <taxon>Bacillati</taxon>
        <taxon>Bacillota</taxon>
        <taxon>Clostridia</taxon>
        <taxon>Peptostreptococcales</taxon>
        <taxon>Anaerovoracaceae</taxon>
        <taxon>Mogibacterium</taxon>
    </lineage>
</organism>
<accession>A0A930HDR0</accession>
<evidence type="ECO:0000313" key="1">
    <source>
        <dbReference type="EMBL" id="MBF1353093.1"/>
    </source>
</evidence>
<comment type="caution">
    <text evidence="1">The sequence shown here is derived from an EMBL/GenBank/DDBJ whole genome shotgun (WGS) entry which is preliminary data.</text>
</comment>